<dbReference type="AlphaFoldDB" id="A0A8J5HCF1"/>
<evidence type="ECO:0000256" key="2">
    <source>
        <dbReference type="ARBA" id="ARBA00022630"/>
    </source>
</evidence>
<proteinExistence type="predicted"/>
<dbReference type="InterPro" id="IPR036188">
    <property type="entry name" value="FAD/NAD-bd_sf"/>
</dbReference>
<dbReference type="EMBL" id="JACMSC010000004">
    <property type="protein sequence ID" value="KAG6524093.1"/>
    <property type="molecule type" value="Genomic_DNA"/>
</dbReference>
<sequence length="217" mass="23554">MFPPSDGPLPLYPLCVIDAPAVALITCEQPAFAVILWSQLRAAPISGISSPISLYSSVASPLRAIVINQFSRVASNERCSFFGNVSLGSDVNLPELRDIYDVVVVAYGAESDRSLGVPGEDLMGIHSAREFVWWYNGHPDYHNMTPDLKSTDTAVVLGQGNVALDVARILLRSTSELQKTDIAEHALVSLHESTISPPKTPIVESTQKGLFFLKTPY</sequence>
<dbReference type="InterPro" id="IPR055275">
    <property type="entry name" value="Ferredox_Rdtase"/>
</dbReference>
<dbReference type="GO" id="GO:0016491">
    <property type="term" value="F:oxidoreductase activity"/>
    <property type="evidence" value="ECO:0007669"/>
    <property type="project" value="UniProtKB-KW"/>
</dbReference>
<evidence type="ECO:0000256" key="1">
    <source>
        <dbReference type="ARBA" id="ARBA00001974"/>
    </source>
</evidence>
<evidence type="ECO:0000313" key="7">
    <source>
        <dbReference type="Proteomes" id="UP000734854"/>
    </source>
</evidence>
<dbReference type="PANTHER" id="PTHR48467">
    <property type="entry name" value="GLUTAMATE SYNTHASE 1 [NADH], CHLOROPLASTIC-LIKE"/>
    <property type="match status" value="1"/>
</dbReference>
<keyword evidence="2" id="KW-0285">Flavoprotein</keyword>
<keyword evidence="7" id="KW-1185">Reference proteome</keyword>
<evidence type="ECO:0000256" key="4">
    <source>
        <dbReference type="ARBA" id="ARBA00022857"/>
    </source>
</evidence>
<reference evidence="6 7" key="1">
    <citation type="submission" date="2020-08" db="EMBL/GenBank/DDBJ databases">
        <title>Plant Genome Project.</title>
        <authorList>
            <person name="Zhang R.-G."/>
        </authorList>
    </citation>
    <scope>NUCLEOTIDE SEQUENCE [LARGE SCALE GENOMIC DNA]</scope>
    <source>
        <tissue evidence="6">Rhizome</tissue>
    </source>
</reference>
<keyword evidence="3" id="KW-0274">FAD</keyword>
<keyword evidence="5" id="KW-0560">Oxidoreductase</keyword>
<comment type="caution">
    <text evidence="6">The sequence shown here is derived from an EMBL/GenBank/DDBJ whole genome shotgun (WGS) entry which is preliminary data.</text>
</comment>
<evidence type="ECO:0000313" key="6">
    <source>
        <dbReference type="EMBL" id="KAG6524093.1"/>
    </source>
</evidence>
<dbReference type="SUPFAM" id="SSF51971">
    <property type="entry name" value="Nucleotide-binding domain"/>
    <property type="match status" value="1"/>
</dbReference>
<dbReference type="Gene3D" id="3.50.50.60">
    <property type="entry name" value="FAD/NAD(P)-binding domain"/>
    <property type="match status" value="1"/>
</dbReference>
<keyword evidence="4" id="KW-0521">NADP</keyword>
<evidence type="ECO:0008006" key="8">
    <source>
        <dbReference type="Google" id="ProtNLM"/>
    </source>
</evidence>
<dbReference type="Proteomes" id="UP000734854">
    <property type="component" value="Unassembled WGS sequence"/>
</dbReference>
<dbReference type="PRINTS" id="PR00419">
    <property type="entry name" value="ADXRDTASE"/>
</dbReference>
<dbReference type="PANTHER" id="PTHR48467:SF1">
    <property type="entry name" value="GLUTAMATE SYNTHASE 1 [NADH], CHLOROPLASTIC-LIKE"/>
    <property type="match status" value="1"/>
</dbReference>
<evidence type="ECO:0000256" key="5">
    <source>
        <dbReference type="ARBA" id="ARBA00023002"/>
    </source>
</evidence>
<protein>
    <recommendedName>
        <fullName evidence="8">NADPH:adrenodoxin oxidoreductase, mitochondrial</fullName>
    </recommendedName>
</protein>
<evidence type="ECO:0000256" key="3">
    <source>
        <dbReference type="ARBA" id="ARBA00022827"/>
    </source>
</evidence>
<organism evidence="6 7">
    <name type="scientific">Zingiber officinale</name>
    <name type="common">Ginger</name>
    <name type="synonym">Amomum zingiber</name>
    <dbReference type="NCBI Taxonomy" id="94328"/>
    <lineage>
        <taxon>Eukaryota</taxon>
        <taxon>Viridiplantae</taxon>
        <taxon>Streptophyta</taxon>
        <taxon>Embryophyta</taxon>
        <taxon>Tracheophyta</taxon>
        <taxon>Spermatophyta</taxon>
        <taxon>Magnoliopsida</taxon>
        <taxon>Liliopsida</taxon>
        <taxon>Zingiberales</taxon>
        <taxon>Zingiberaceae</taxon>
        <taxon>Zingiber</taxon>
    </lineage>
</organism>
<gene>
    <name evidence="6" type="ORF">ZIOFF_013983</name>
</gene>
<name>A0A8J5HCF1_ZINOF</name>
<accession>A0A8J5HCF1</accession>
<comment type="cofactor">
    <cofactor evidence="1">
        <name>FAD</name>
        <dbReference type="ChEBI" id="CHEBI:57692"/>
    </cofactor>
</comment>